<comment type="catalytic activity">
    <reaction evidence="1 5">
        <text>L-glutamyl-[protein] + S-adenosyl-L-methionine = [protein]-L-glutamate 5-O-methyl ester + S-adenosyl-L-homocysteine</text>
        <dbReference type="Rhea" id="RHEA:24452"/>
        <dbReference type="Rhea" id="RHEA-COMP:10208"/>
        <dbReference type="Rhea" id="RHEA-COMP:10311"/>
        <dbReference type="ChEBI" id="CHEBI:29973"/>
        <dbReference type="ChEBI" id="CHEBI:57856"/>
        <dbReference type="ChEBI" id="CHEBI:59789"/>
        <dbReference type="ChEBI" id="CHEBI:82795"/>
        <dbReference type="EC" id="2.1.1.80"/>
    </reaction>
</comment>
<dbReference type="SUPFAM" id="SSF47757">
    <property type="entry name" value="Chemotaxis receptor methyltransferase CheR, N-terminal domain"/>
    <property type="match status" value="1"/>
</dbReference>
<evidence type="ECO:0000259" key="6">
    <source>
        <dbReference type="PROSITE" id="PS50123"/>
    </source>
</evidence>
<keyword evidence="4 5" id="KW-0949">S-adenosyl-L-methionine</keyword>
<dbReference type="InterPro" id="IPR029063">
    <property type="entry name" value="SAM-dependent_MTases_sf"/>
</dbReference>
<dbReference type="RefSeq" id="WP_273743481.1">
    <property type="nucleotide sequence ID" value="NZ_CP117466.1"/>
</dbReference>
<evidence type="ECO:0000313" key="7">
    <source>
        <dbReference type="EMBL" id="WDA12638.1"/>
    </source>
</evidence>
<evidence type="ECO:0000256" key="5">
    <source>
        <dbReference type="PIRNR" id="PIRNR000410"/>
    </source>
</evidence>
<dbReference type="PANTHER" id="PTHR24422:SF19">
    <property type="entry name" value="CHEMOTAXIS PROTEIN METHYLTRANSFERASE"/>
    <property type="match status" value="1"/>
</dbReference>
<accession>A0ABY7USS2</accession>
<dbReference type="PRINTS" id="PR00996">
    <property type="entry name" value="CHERMTFRASE"/>
</dbReference>
<dbReference type="PANTHER" id="PTHR24422">
    <property type="entry name" value="CHEMOTAXIS PROTEIN METHYLTRANSFERASE"/>
    <property type="match status" value="1"/>
</dbReference>
<dbReference type="Proteomes" id="UP001216899">
    <property type="component" value="Chromosome"/>
</dbReference>
<dbReference type="InterPro" id="IPR000780">
    <property type="entry name" value="CheR_MeTrfase"/>
</dbReference>
<evidence type="ECO:0000313" key="8">
    <source>
        <dbReference type="Proteomes" id="UP001216899"/>
    </source>
</evidence>
<evidence type="ECO:0000256" key="1">
    <source>
        <dbReference type="ARBA" id="ARBA00001541"/>
    </source>
</evidence>
<gene>
    <name evidence="7" type="ORF">PRL19_15410</name>
</gene>
<feature type="domain" description="CheR-type methyltransferase" evidence="6">
    <location>
        <begin position="16"/>
        <end position="284"/>
    </location>
</feature>
<comment type="function">
    <text evidence="5">Methylation of the membrane-bound methyl-accepting chemotaxis proteins (MCP) to form gamma-glutamyl methyl ester residues in MCP.</text>
</comment>
<proteinExistence type="predicted"/>
<dbReference type="SUPFAM" id="SSF53335">
    <property type="entry name" value="S-adenosyl-L-methionine-dependent methyltransferases"/>
    <property type="match status" value="1"/>
</dbReference>
<dbReference type="InterPro" id="IPR050903">
    <property type="entry name" value="Bact_Chemotaxis_MeTrfase"/>
</dbReference>
<name>A0ABY7USS2_9RHOB</name>
<keyword evidence="8" id="KW-1185">Reference proteome</keyword>
<evidence type="ECO:0000256" key="4">
    <source>
        <dbReference type="ARBA" id="ARBA00022691"/>
    </source>
</evidence>
<dbReference type="EC" id="2.1.1.80" evidence="5"/>
<reference evidence="7 8" key="1">
    <citation type="submission" date="2023-02" db="EMBL/GenBank/DDBJ databases">
        <title>Whole genome sequenc of Paracoccus marcusii MBLB0836.</title>
        <authorList>
            <person name="Seo M.-J."/>
            <person name="Cho E.-S."/>
            <person name="Hwang C.Y."/>
        </authorList>
    </citation>
    <scope>NUCLEOTIDE SEQUENCE [LARGE SCALE GENOMIC DNA]</scope>
    <source>
        <strain evidence="7 8">MBLB0836</strain>
    </source>
</reference>
<dbReference type="PROSITE" id="PS50123">
    <property type="entry name" value="CHER"/>
    <property type="match status" value="1"/>
</dbReference>
<organism evidence="7 8">
    <name type="scientific">Paracoccus marcusii</name>
    <dbReference type="NCBI Taxonomy" id="59779"/>
    <lineage>
        <taxon>Bacteria</taxon>
        <taxon>Pseudomonadati</taxon>
        <taxon>Pseudomonadota</taxon>
        <taxon>Alphaproteobacteria</taxon>
        <taxon>Rhodobacterales</taxon>
        <taxon>Paracoccaceae</taxon>
        <taxon>Paracoccus</taxon>
    </lineage>
</organism>
<dbReference type="PIRSF" id="PIRSF000410">
    <property type="entry name" value="CheR"/>
    <property type="match status" value="1"/>
</dbReference>
<dbReference type="Pfam" id="PF01739">
    <property type="entry name" value="CheR"/>
    <property type="match status" value="1"/>
</dbReference>
<dbReference type="Gene3D" id="1.10.155.10">
    <property type="entry name" value="Chemotaxis receptor methyltransferase CheR, N-terminal domain"/>
    <property type="match status" value="1"/>
</dbReference>
<dbReference type="InterPro" id="IPR022642">
    <property type="entry name" value="CheR_C"/>
</dbReference>
<sequence>MRTAPLSTPTPAGPVLTDGQFRKIAAIVHQDSGIILSESKRSLLMARLNRRLRVLTLPDYGAYCDRLEGPDGPQERRHLLSAITTNVTAFFREGHHFQALAQEVLPPLIAQARAGRRLRLWSAASSSGEEPYSMAVTLLDAFPDAAQHDVLILATDIDPEMVDRAQQGRFASDALAPVPPAQVKRYFQPHAAGFEAKPEVRRIMRFGELNLHDDWPFSGRFDVTFCRNTAIYFDSAARQRLWLRFGGALNEGGALFIGHSERLDGPAAGLFAATGTTQYRRNATPASART</sequence>
<dbReference type="EMBL" id="CP117466">
    <property type="protein sequence ID" value="WDA12638.1"/>
    <property type="molecule type" value="Genomic_DNA"/>
</dbReference>
<dbReference type="Pfam" id="PF03705">
    <property type="entry name" value="CheR_N"/>
    <property type="match status" value="1"/>
</dbReference>
<dbReference type="SMART" id="SM00138">
    <property type="entry name" value="MeTrc"/>
    <property type="match status" value="1"/>
</dbReference>
<evidence type="ECO:0000256" key="2">
    <source>
        <dbReference type="ARBA" id="ARBA00022603"/>
    </source>
</evidence>
<dbReference type="Gene3D" id="3.40.50.150">
    <property type="entry name" value="Vaccinia Virus protein VP39"/>
    <property type="match status" value="1"/>
</dbReference>
<keyword evidence="2 5" id="KW-0489">Methyltransferase</keyword>
<protein>
    <recommendedName>
        <fullName evidence="5">Chemotaxis protein methyltransferase</fullName>
        <ecNumber evidence="5">2.1.1.80</ecNumber>
    </recommendedName>
</protein>
<evidence type="ECO:0000256" key="3">
    <source>
        <dbReference type="ARBA" id="ARBA00022679"/>
    </source>
</evidence>
<dbReference type="InterPro" id="IPR036804">
    <property type="entry name" value="CheR_N_sf"/>
</dbReference>
<keyword evidence="3 5" id="KW-0808">Transferase</keyword>
<dbReference type="InterPro" id="IPR022641">
    <property type="entry name" value="CheR_N"/>
</dbReference>
<dbReference type="InterPro" id="IPR026024">
    <property type="entry name" value="Chemotaxis_MeTrfase_CheR"/>
</dbReference>